<feature type="domain" description="Carrier" evidence="22">
    <location>
        <begin position="1887"/>
        <end position="1962"/>
    </location>
</feature>
<name>A0A6M0RI00_9CYAN</name>
<dbReference type="Pfam" id="PF00109">
    <property type="entry name" value="ketoacyl-synt"/>
    <property type="match status" value="1"/>
</dbReference>
<evidence type="ECO:0000256" key="19">
    <source>
        <dbReference type="ARBA" id="ARBA00078169"/>
    </source>
</evidence>
<dbReference type="GO" id="GO:0016491">
    <property type="term" value="F:oxidoreductase activity"/>
    <property type="evidence" value="ECO:0007669"/>
    <property type="project" value="UniProtKB-KW"/>
</dbReference>
<keyword evidence="3" id="KW-0596">Phosphopantetheine</keyword>
<dbReference type="Gene3D" id="3.40.50.720">
    <property type="entry name" value="NAD(P)-binding Rossmann-like Domain"/>
    <property type="match status" value="1"/>
</dbReference>
<keyword evidence="25" id="KW-1185">Reference proteome</keyword>
<dbReference type="InterPro" id="IPR020806">
    <property type="entry name" value="PKS_PP-bd"/>
</dbReference>
<evidence type="ECO:0000256" key="11">
    <source>
        <dbReference type="ARBA" id="ARBA00050973"/>
    </source>
</evidence>
<dbReference type="InterPro" id="IPR014031">
    <property type="entry name" value="Ketoacyl_synth_C"/>
</dbReference>
<protein>
    <recommendedName>
        <fullName evidence="17">Phenolphthiocerol/phthiocerol polyketide synthase subunit E</fullName>
        <ecNumber evidence="16">2.3.1.292</ecNumber>
    </recommendedName>
    <alternativeName>
        <fullName evidence="19">(Phenol)carboxyphthiodiolenone synthase subunit E</fullName>
    </alternativeName>
    <alternativeName>
        <fullName evidence="20">Beta-ketoacyl-acyl-carrier-protein synthase I</fullName>
    </alternativeName>
    <alternativeName>
        <fullName evidence="18">Phthiocerol synthesis polyketide synthase type I PpsE</fullName>
    </alternativeName>
</protein>
<feature type="region of interest" description="Disordered" evidence="21">
    <location>
        <begin position="590"/>
        <end position="610"/>
    </location>
</feature>
<dbReference type="InterPro" id="IPR057326">
    <property type="entry name" value="KR_dom"/>
</dbReference>
<feature type="compositionally biased region" description="Basic and acidic residues" evidence="21">
    <location>
        <begin position="590"/>
        <end position="599"/>
    </location>
</feature>
<dbReference type="SUPFAM" id="SSF51735">
    <property type="entry name" value="NAD(P)-binding Rossmann-fold domains"/>
    <property type="match status" value="2"/>
</dbReference>
<dbReference type="InterPro" id="IPR009081">
    <property type="entry name" value="PP-bd_ACP"/>
</dbReference>
<comment type="catalytic activity">
    <reaction evidence="13">
        <text>docosanoyl-[(phenol)carboxyphthiodiolenone synthase] + 2 (S)-methylmalonyl-CoA + 3 malonyl-CoA + 5 NADPH + 10 H(+) = C34-carboxyphthiodiolenone-[(phenol)carboxyphthiodiolenone synthase] + 5 CO2 + 5 NADP(+) + 5 CoA + 2 H2O</text>
        <dbReference type="Rhea" id="RHEA:57752"/>
        <dbReference type="Rhea" id="RHEA-COMP:14987"/>
        <dbReference type="Rhea" id="RHEA-COMP:14988"/>
        <dbReference type="ChEBI" id="CHEBI:15377"/>
        <dbReference type="ChEBI" id="CHEBI:15378"/>
        <dbReference type="ChEBI" id="CHEBI:16526"/>
        <dbReference type="ChEBI" id="CHEBI:57287"/>
        <dbReference type="ChEBI" id="CHEBI:57327"/>
        <dbReference type="ChEBI" id="CHEBI:57384"/>
        <dbReference type="ChEBI" id="CHEBI:57783"/>
        <dbReference type="ChEBI" id="CHEBI:58349"/>
        <dbReference type="ChEBI" id="CHEBI:142237"/>
        <dbReference type="ChEBI" id="CHEBI:142238"/>
        <dbReference type="EC" id="2.3.1.292"/>
    </reaction>
</comment>
<dbReference type="Pfam" id="PF08659">
    <property type="entry name" value="KR"/>
    <property type="match status" value="1"/>
</dbReference>
<dbReference type="PANTHER" id="PTHR43775:SF51">
    <property type="entry name" value="INACTIVE PHENOLPHTHIOCEROL SYNTHESIS POLYKETIDE SYNTHASE TYPE I PKS1-RELATED"/>
    <property type="match status" value="1"/>
</dbReference>
<dbReference type="RefSeq" id="WP_163697769.1">
    <property type="nucleotide sequence ID" value="NZ_QXHD01000004.1"/>
</dbReference>
<dbReference type="CDD" id="cd02440">
    <property type="entry name" value="AdoMet_MTases"/>
    <property type="match status" value="1"/>
</dbReference>
<dbReference type="SMART" id="SM00822">
    <property type="entry name" value="PKS_KR"/>
    <property type="match status" value="1"/>
</dbReference>
<organism evidence="24 25">
    <name type="scientific">Adonisia turfae CCMR0081</name>
    <dbReference type="NCBI Taxonomy" id="2292702"/>
    <lineage>
        <taxon>Bacteria</taxon>
        <taxon>Bacillati</taxon>
        <taxon>Cyanobacteriota</taxon>
        <taxon>Adonisia</taxon>
        <taxon>Adonisia turfae</taxon>
    </lineage>
</organism>
<keyword evidence="5" id="KW-0808">Transferase</keyword>
<keyword evidence="10" id="KW-0511">Multifunctional enzyme</keyword>
<evidence type="ECO:0000259" key="23">
    <source>
        <dbReference type="PROSITE" id="PS52004"/>
    </source>
</evidence>
<comment type="catalytic activity">
    <reaction evidence="12">
        <text>19-(4-hydroxyphenyl)nonadecanoyl-[(phenol)carboxyphthiodiolenone synthase] + 2 (S)-methylmalonyl-CoA + 3 malonyl-CoA + 5 NADPH + 10 H(+) = C37-(phenol)carboxyphthiodiolenone-[(phenol)carboxyphthiodiolenone synthase] + 5 CO2 + 5 NADP(+) + 5 CoA + 2 H2O</text>
        <dbReference type="Rhea" id="RHEA:57760"/>
        <dbReference type="Rhea" id="RHEA-COMP:14273"/>
        <dbReference type="Rhea" id="RHEA-COMP:14990"/>
        <dbReference type="ChEBI" id="CHEBI:15377"/>
        <dbReference type="ChEBI" id="CHEBI:15378"/>
        <dbReference type="ChEBI" id="CHEBI:16526"/>
        <dbReference type="ChEBI" id="CHEBI:57287"/>
        <dbReference type="ChEBI" id="CHEBI:57327"/>
        <dbReference type="ChEBI" id="CHEBI:57384"/>
        <dbReference type="ChEBI" id="CHEBI:57783"/>
        <dbReference type="ChEBI" id="CHEBI:58349"/>
        <dbReference type="ChEBI" id="CHEBI:133301"/>
        <dbReference type="ChEBI" id="CHEBI:142260"/>
        <dbReference type="EC" id="2.3.1.292"/>
    </reaction>
</comment>
<evidence type="ECO:0000256" key="9">
    <source>
        <dbReference type="ARBA" id="ARBA00023098"/>
    </source>
</evidence>
<dbReference type="GO" id="GO:0071770">
    <property type="term" value="P:DIM/DIP cell wall layer assembly"/>
    <property type="evidence" value="ECO:0007669"/>
    <property type="project" value="TreeGrafter"/>
</dbReference>
<dbReference type="InterPro" id="IPR036291">
    <property type="entry name" value="NAD(P)-bd_dom_sf"/>
</dbReference>
<evidence type="ECO:0000256" key="15">
    <source>
        <dbReference type="ARBA" id="ARBA00058455"/>
    </source>
</evidence>
<dbReference type="SMART" id="SM00827">
    <property type="entry name" value="PKS_AT"/>
    <property type="match status" value="1"/>
</dbReference>
<evidence type="ECO:0000313" key="25">
    <source>
        <dbReference type="Proteomes" id="UP000481033"/>
    </source>
</evidence>
<dbReference type="Gene3D" id="3.40.366.10">
    <property type="entry name" value="Malonyl-Coenzyme A Acyl Carrier Protein, domain 2"/>
    <property type="match status" value="2"/>
</dbReference>
<evidence type="ECO:0000256" key="6">
    <source>
        <dbReference type="ARBA" id="ARBA00022832"/>
    </source>
</evidence>
<sequence length="1978" mass="219078">MNPVQSSNFNGSEIAIIGMSCRFPGAPNIEAFWHNLCHGIESISRFDTQELIDAGVDAKLVNHPNYVKANSILSDVEWFDAFFFDTSAREAERMDPQHRLFLEQAWATLENAGYSSENYSGAIGIYAGSSTNTYLLNNLYPTVDTSDSASIFQLMISGNKDFLPTRTSYHLNLKGPSVNVQTACSTSLVAAHLACQSLLNGECDMALAGGVTVRVPQITGYLYQEGLVLSPDGHCRAFDAEAKGAIGGNGVGLVLLKRLEDALADGDYIHAVIKGSAVNNDGSLKVGFTAPGVDGQANVIREAQAIAQAAPETITYVEAHGSGTHLGDSIEIAALTQAFAGCSKDNQPCAIGSVKTNVGHLDVAAGAAGLIKTALALKHKLIPPSLHFKQPNPQIDFTNSNFKVNAQLSEWETNNTPRRAGVNSFGIGGTNAHVVLEEAPLMEKSSSSRPWQLVMLSAKTSSALETMTANFTDFLKQNPDVNLADAAYTLQMGRRVFDYRRMVLCHDVEDALSAFQNPQRIYSSISDNNQADEATIAFMFTGLGSQYINMGWDLYQSEEAFREQIDRCCDYLKPLLQLDLRDVIYPNRNQEMDTSKDPEPPVNVSSSQSGINLRQMLGRGEEKPDEATQTLNQTYLTQPAVFVIEYALSALWQSWGINPTAMMGYSIGEYVAACLSGVLSLEDALTLVAKRARLIQDLPNGAMLAVPLPEQKVHPLLSEKISLSAINGSSACVVAGETEAIDALAEQIMSQGIACRRLATSHAFHSHMMESIVPSFTKIFRNIKLNTPQIPYISNLTGNWITAQQATDPNYWVQHLCQPVRFADGVTVLHQQQHSVLLEVGPGQTLSSLALQCLGTQKNQVTDILSSLRHAYDRQSDTAFLLNNLGQLWLSGIEIDWLSFYSNERRHRLPLPTYPFERQRYWVEPQAVASPQLLLSASDRWALLVQAGQIQAKNGLATVDESTHIANKQALDQLCVAYINMAFRQLGTFLDAKSRYTMADLVEKSHTIPRYHQLLERWLAILLESGQLEQEDNYFTHLAPCSRNTIQNHLADVKAKWAKNLNFVELVENCGENLATVFTGQKEPWDILSKLVNQIQDEYSLELPEVYYYKSIIRAILAQLIKSLTPQTELKILEVGGGAGITTAELLPVLPPKQTSYTFTDVGRLFLTQAQEKFKDYSFVEYDFLDIDQPSQEQGYSLHHFDVIIGSNVLHVARNLEKALENVRSLLAPGGILVIWEFTQPQLNFDIADALLMNPVDENDNDRNMGNPFVSKEQWQAALKRHGFVEVEAFSATEVFGQQIFVAQADSPSTSSTPDAFTTTSTTTAQNTFNPLGRKSDIADWFYIPAWTRSSLLRPAIATKSAVDPECWLVFADDYGLGVQLGQSLQESGHDVVMVKVGDYFDCPQTTDAEGKHHYSYTLNPNQLNDYSSLFQALQQANLTPTKVLHLWSITSSEQPLTLAIENFQAVQHFGLYSLMCIAQVMGKQTNHSNPLQLTVISNQIQLVNGDEKLQPEQAPLLAAIKVIPQEYEDIGCRLIDIDLPENNQPIVAERVSQLLQEITTPSMETIVAYRERHRWLPILKETPLKSIEDGQTRFRHHGVYLIIGGLGYLGSLIAEHLAQTVQAKLILTGRSALPAREEWAEWLAAHEDEDDIISRKIHKIQSLEALGANVLSIQADVANLQQMQVALTQAEQAFGPINGVIHVAGLNTSEGGLSLIEAGINQNQFEQNFRPKVYGTWVLSEILQDKDLDFCLLMSSLSSVLGGRGTIDYTAAMFFVDTFTHWHNQRSSIPWITTNWGFWKIGEAEASRQFLAQNWGDLGLMPQEGIEALERILLWENLNQVLISPGNLKEMINKWGNPESSKEDAAQAVNTLTQHTRPNLKTAYVAPETDLEHKLADIFKTVLGFEPIGIHDNFFYLGGDSLIGIKLISQINEVFEVDLSLRLLFEAPSISELELLIEKMIIEELASLTEEEVKSAL</sequence>
<dbReference type="CDD" id="cd08953">
    <property type="entry name" value="KR_2_SDR_x"/>
    <property type="match status" value="1"/>
</dbReference>
<dbReference type="Pfam" id="PF22621">
    <property type="entry name" value="CurL-like_PKS_C"/>
    <property type="match status" value="1"/>
</dbReference>
<dbReference type="SMART" id="SM00825">
    <property type="entry name" value="PKS_KS"/>
    <property type="match status" value="1"/>
</dbReference>
<dbReference type="GO" id="GO:0006633">
    <property type="term" value="P:fatty acid biosynthetic process"/>
    <property type="evidence" value="ECO:0007669"/>
    <property type="project" value="TreeGrafter"/>
</dbReference>
<dbReference type="SUPFAM" id="SSF53335">
    <property type="entry name" value="S-adenosyl-L-methionine-dependent methyltransferases"/>
    <property type="match status" value="1"/>
</dbReference>
<dbReference type="PANTHER" id="PTHR43775">
    <property type="entry name" value="FATTY ACID SYNTHASE"/>
    <property type="match status" value="1"/>
</dbReference>
<comment type="caution">
    <text evidence="24">The sequence shown here is derived from an EMBL/GenBank/DDBJ whole genome shotgun (WGS) entry which is preliminary data.</text>
</comment>
<dbReference type="Gene3D" id="1.10.1200.10">
    <property type="entry name" value="ACP-like"/>
    <property type="match status" value="1"/>
</dbReference>
<gene>
    <name evidence="24" type="ORF">DXZ20_09310</name>
</gene>
<evidence type="ECO:0000256" key="7">
    <source>
        <dbReference type="ARBA" id="ARBA00022857"/>
    </source>
</evidence>
<dbReference type="FunFam" id="3.40.47.10:FF:000042">
    <property type="entry name" value="Polyketide synthase Pks13"/>
    <property type="match status" value="1"/>
</dbReference>
<evidence type="ECO:0000256" key="18">
    <source>
        <dbReference type="ARBA" id="ARBA00075053"/>
    </source>
</evidence>
<dbReference type="Pfam" id="PF08242">
    <property type="entry name" value="Methyltransf_12"/>
    <property type="match status" value="1"/>
</dbReference>
<dbReference type="Pfam" id="PF00550">
    <property type="entry name" value="PP-binding"/>
    <property type="match status" value="1"/>
</dbReference>
<dbReference type="InterPro" id="IPR049490">
    <property type="entry name" value="C883_1060-like_KR_N"/>
</dbReference>
<evidence type="ECO:0000313" key="24">
    <source>
        <dbReference type="EMBL" id="NEZ55868.1"/>
    </source>
</evidence>
<evidence type="ECO:0000256" key="12">
    <source>
        <dbReference type="ARBA" id="ARBA00051971"/>
    </source>
</evidence>
<dbReference type="GO" id="GO:0031177">
    <property type="term" value="F:phosphopantetheine binding"/>
    <property type="evidence" value="ECO:0007669"/>
    <property type="project" value="InterPro"/>
</dbReference>
<dbReference type="SUPFAM" id="SSF52151">
    <property type="entry name" value="FabD/lysophospholipase-like"/>
    <property type="match status" value="1"/>
</dbReference>
<dbReference type="InterPro" id="IPR013968">
    <property type="entry name" value="PKS_KR"/>
</dbReference>
<dbReference type="SMART" id="SM00823">
    <property type="entry name" value="PKS_PP"/>
    <property type="match status" value="1"/>
</dbReference>
<dbReference type="Pfam" id="PF21394">
    <property type="entry name" value="Beta-ketacyl_N"/>
    <property type="match status" value="1"/>
</dbReference>
<dbReference type="Pfam" id="PF02801">
    <property type="entry name" value="Ketoacyl-synt_C"/>
    <property type="match status" value="1"/>
</dbReference>
<keyword evidence="4" id="KW-0597">Phosphoprotein</keyword>
<dbReference type="InterPro" id="IPR020841">
    <property type="entry name" value="PKS_Beta-ketoAc_synthase_dom"/>
</dbReference>
<comment type="catalytic activity">
    <reaction evidence="14">
        <text>icosanoyl-[(phenol)carboxyphthiodiolenone synthase] + 2 (S)-methylmalonyl-CoA + 3 malonyl-CoA + 5 NADPH + 10 H(+) = C32-carboxyphthiodiolenone-[(phenol)carboxyphthiodiolenone synthase] + 5 CO2 + 5 NADP(+) + 5 CoA + 2 H2O</text>
        <dbReference type="Rhea" id="RHEA:57748"/>
        <dbReference type="Rhea" id="RHEA-COMP:14985"/>
        <dbReference type="Rhea" id="RHEA-COMP:14986"/>
        <dbReference type="ChEBI" id="CHEBI:15377"/>
        <dbReference type="ChEBI" id="CHEBI:15378"/>
        <dbReference type="ChEBI" id="CHEBI:16526"/>
        <dbReference type="ChEBI" id="CHEBI:57287"/>
        <dbReference type="ChEBI" id="CHEBI:57327"/>
        <dbReference type="ChEBI" id="CHEBI:57384"/>
        <dbReference type="ChEBI" id="CHEBI:57783"/>
        <dbReference type="ChEBI" id="CHEBI:58349"/>
        <dbReference type="ChEBI" id="CHEBI:87848"/>
        <dbReference type="ChEBI" id="CHEBI:142236"/>
        <dbReference type="EC" id="2.3.1.292"/>
    </reaction>
</comment>
<evidence type="ECO:0000256" key="20">
    <source>
        <dbReference type="ARBA" id="ARBA00084020"/>
    </source>
</evidence>
<dbReference type="InterPro" id="IPR036736">
    <property type="entry name" value="ACP-like_sf"/>
</dbReference>
<dbReference type="Gene3D" id="3.40.50.150">
    <property type="entry name" value="Vaccinia Virus protein VP39"/>
    <property type="match status" value="1"/>
</dbReference>
<comment type="function">
    <text evidence="15">Part of the PpsABCDE complex involved in the biosynthesis of the lipid core common to phthiocerols and phenolphthiocerols by successive additions of malonyl-CoA or methylmalonyl-CoA extender units. PpsA can accept as substrate the activated forms of either icosanoyl (C20), docosanoyl (C22) or lignoceroyl (C24) groups from FadD26, or a (4-hydroxyphenyl)-C17 or (4-hydroxyphenyl)-C19 fatty acyl from FadD29. PpsA initiates the biosynthesis and extends its substrate using a malonyl-CoA extender unit. The PpsB and PpsC proteins add the second and third malonyl-CoA extender units. PpsD adds an (R)-methylmalonyl unit and PpsE adds a second (R)-methylmalonyl unit. The incorporation of the methylmalonyl units results in formation of two branched methyl groups in the elongated product.</text>
</comment>
<evidence type="ECO:0000256" key="5">
    <source>
        <dbReference type="ARBA" id="ARBA00022679"/>
    </source>
</evidence>
<evidence type="ECO:0000256" key="2">
    <source>
        <dbReference type="ARBA" id="ARBA00001957"/>
    </source>
</evidence>
<evidence type="ECO:0000256" key="8">
    <source>
        <dbReference type="ARBA" id="ARBA00023002"/>
    </source>
</evidence>
<evidence type="ECO:0000259" key="22">
    <source>
        <dbReference type="PROSITE" id="PS50075"/>
    </source>
</evidence>
<dbReference type="PROSITE" id="PS50075">
    <property type="entry name" value="CARRIER"/>
    <property type="match status" value="1"/>
</dbReference>
<keyword evidence="8" id="KW-0560">Oxidoreductase</keyword>
<reference evidence="24 25" key="1">
    <citation type="journal article" date="2020" name="Microb. Ecol.">
        <title>Ecogenomics of the Marine Benthic Filamentous Cyanobacterium Adonisia.</title>
        <authorList>
            <person name="Walter J.M."/>
            <person name="Coutinho F.H."/>
            <person name="Leomil L."/>
            <person name="Hargreaves P.I."/>
            <person name="Campeao M.E."/>
            <person name="Vieira V.V."/>
            <person name="Silva B.S."/>
            <person name="Fistarol G.O."/>
            <person name="Salomon P.S."/>
            <person name="Sawabe T."/>
            <person name="Mino S."/>
            <person name="Hosokawa M."/>
            <person name="Miyashita H."/>
            <person name="Maruyama F."/>
            <person name="van Verk M.C."/>
            <person name="Dutilh B.E."/>
            <person name="Thompson C.C."/>
            <person name="Thompson F.L."/>
        </authorList>
    </citation>
    <scope>NUCLEOTIDE SEQUENCE [LARGE SCALE GENOMIC DNA]</scope>
    <source>
        <strain evidence="24 25">CCMR0081</strain>
    </source>
</reference>
<dbReference type="PROSITE" id="PS52004">
    <property type="entry name" value="KS3_2"/>
    <property type="match status" value="1"/>
</dbReference>
<dbReference type="GO" id="GO:0004312">
    <property type="term" value="F:fatty acid synthase activity"/>
    <property type="evidence" value="ECO:0007669"/>
    <property type="project" value="TreeGrafter"/>
</dbReference>
<dbReference type="GO" id="GO:0005886">
    <property type="term" value="C:plasma membrane"/>
    <property type="evidence" value="ECO:0007669"/>
    <property type="project" value="TreeGrafter"/>
</dbReference>
<dbReference type="FunFam" id="1.10.1200.10:FF:000005">
    <property type="entry name" value="Nonribosomal peptide synthetase 1"/>
    <property type="match status" value="1"/>
</dbReference>
<dbReference type="Proteomes" id="UP000481033">
    <property type="component" value="Unassembled WGS sequence"/>
</dbReference>
<dbReference type="CDD" id="cd00833">
    <property type="entry name" value="PKS"/>
    <property type="match status" value="1"/>
</dbReference>
<evidence type="ECO:0000256" key="10">
    <source>
        <dbReference type="ARBA" id="ARBA00023268"/>
    </source>
</evidence>
<keyword evidence="9" id="KW-0443">Lipid metabolism</keyword>
<evidence type="ECO:0000256" key="21">
    <source>
        <dbReference type="SAM" id="MobiDB-lite"/>
    </source>
</evidence>
<dbReference type="EMBL" id="QXHD01000004">
    <property type="protein sequence ID" value="NEZ55868.1"/>
    <property type="molecule type" value="Genomic_DNA"/>
</dbReference>
<dbReference type="InterPro" id="IPR014030">
    <property type="entry name" value="Ketoacyl_synth_N"/>
</dbReference>
<feature type="domain" description="Ketosynthase family 3 (KS3)" evidence="23">
    <location>
        <begin position="11"/>
        <end position="438"/>
    </location>
</feature>
<proteinExistence type="predicted"/>
<keyword evidence="7" id="KW-0521">NADP</keyword>
<dbReference type="EC" id="2.3.1.292" evidence="16"/>
<evidence type="ECO:0000256" key="17">
    <source>
        <dbReference type="ARBA" id="ARBA00073623"/>
    </source>
</evidence>
<dbReference type="SUPFAM" id="SSF55048">
    <property type="entry name" value="Probable ACP-binding domain of malonyl-CoA ACP transacylase"/>
    <property type="match status" value="1"/>
</dbReference>
<dbReference type="InterPro" id="IPR029063">
    <property type="entry name" value="SAM-dependent_MTases_sf"/>
</dbReference>
<dbReference type="Gene3D" id="3.30.70.3290">
    <property type="match status" value="2"/>
</dbReference>
<dbReference type="SUPFAM" id="SSF47336">
    <property type="entry name" value="ACP-like"/>
    <property type="match status" value="1"/>
</dbReference>
<dbReference type="InterPro" id="IPR016039">
    <property type="entry name" value="Thiolase-like"/>
</dbReference>
<dbReference type="InterPro" id="IPR016035">
    <property type="entry name" value="Acyl_Trfase/lysoPLipase"/>
</dbReference>
<evidence type="ECO:0000256" key="1">
    <source>
        <dbReference type="ARBA" id="ARBA00001937"/>
    </source>
</evidence>
<dbReference type="SUPFAM" id="SSF53901">
    <property type="entry name" value="Thiolase-like"/>
    <property type="match status" value="1"/>
</dbReference>
<evidence type="ECO:0000256" key="13">
    <source>
        <dbReference type="ARBA" id="ARBA00052119"/>
    </source>
</evidence>
<dbReference type="Pfam" id="PF00698">
    <property type="entry name" value="Acyl_transf_1"/>
    <property type="match status" value="1"/>
</dbReference>
<accession>A0A6M0RI00</accession>
<comment type="catalytic activity">
    <reaction evidence="11">
        <text>17-(4-hydroxyphenyl)heptadecanoyl-[(phenol)carboxyphthiodiolenone synthase] + 2 (S)-methylmalonyl-CoA + 3 malonyl-CoA + 5 NADPH + 10 H(+) = C35-(phenol)carboxyphthiodiolenone-[(phenol)carboxyphthiodiolenone synthase] + 5 CO2 + 5 NADP(+) + 5 CoA + 2 H2O</text>
        <dbReference type="Rhea" id="RHEA:57756"/>
        <dbReference type="Rhea" id="RHEA-COMP:14272"/>
        <dbReference type="Rhea" id="RHEA-COMP:14989"/>
        <dbReference type="ChEBI" id="CHEBI:15377"/>
        <dbReference type="ChEBI" id="CHEBI:15378"/>
        <dbReference type="ChEBI" id="CHEBI:16526"/>
        <dbReference type="ChEBI" id="CHEBI:57287"/>
        <dbReference type="ChEBI" id="CHEBI:57327"/>
        <dbReference type="ChEBI" id="CHEBI:57384"/>
        <dbReference type="ChEBI" id="CHEBI:57783"/>
        <dbReference type="ChEBI" id="CHEBI:58349"/>
        <dbReference type="ChEBI" id="CHEBI:133300"/>
        <dbReference type="ChEBI" id="CHEBI:142259"/>
        <dbReference type="EC" id="2.3.1.292"/>
    </reaction>
</comment>
<evidence type="ECO:0000256" key="14">
    <source>
        <dbReference type="ARBA" id="ARBA00052745"/>
    </source>
</evidence>
<comment type="cofactor">
    <cofactor evidence="2">
        <name>pantetheine 4'-phosphate</name>
        <dbReference type="ChEBI" id="CHEBI:47942"/>
    </cofactor>
</comment>
<dbReference type="GO" id="GO:0034081">
    <property type="term" value="C:polyketide synthase complex"/>
    <property type="evidence" value="ECO:0007669"/>
    <property type="project" value="UniProtKB-ARBA"/>
</dbReference>
<dbReference type="InterPro" id="IPR050091">
    <property type="entry name" value="PKS_NRPS_Biosynth_Enz"/>
</dbReference>
<comment type="cofactor">
    <cofactor evidence="1">
        <name>NADP(+)</name>
        <dbReference type="ChEBI" id="CHEBI:58349"/>
    </cofactor>
</comment>
<evidence type="ECO:0000256" key="16">
    <source>
        <dbReference type="ARBA" id="ARBA00066974"/>
    </source>
</evidence>
<keyword evidence="6" id="KW-0276">Fatty acid metabolism</keyword>
<evidence type="ECO:0000256" key="3">
    <source>
        <dbReference type="ARBA" id="ARBA00022450"/>
    </source>
</evidence>
<evidence type="ECO:0000256" key="4">
    <source>
        <dbReference type="ARBA" id="ARBA00022553"/>
    </source>
</evidence>
<dbReference type="Gene3D" id="3.40.47.10">
    <property type="match status" value="1"/>
</dbReference>
<dbReference type="InterPro" id="IPR001227">
    <property type="entry name" value="Ac_transferase_dom_sf"/>
</dbReference>
<dbReference type="InterPro" id="IPR016036">
    <property type="entry name" value="Malonyl_transacylase_ACP-bd"/>
</dbReference>
<dbReference type="InterPro" id="IPR013217">
    <property type="entry name" value="Methyltransf_12"/>
</dbReference>
<dbReference type="InterPro" id="IPR014043">
    <property type="entry name" value="Acyl_transferase_dom"/>
</dbReference>